<keyword evidence="2" id="KW-1185">Reference proteome</keyword>
<keyword evidence="1" id="KW-0808">Transferase</keyword>
<dbReference type="KEGG" id="pex:IZT61_08565"/>
<dbReference type="InterPro" id="IPR029044">
    <property type="entry name" value="Nucleotide-diphossugar_trans"/>
</dbReference>
<gene>
    <name evidence="1" type="ORF">IZT61_08565</name>
</gene>
<dbReference type="GO" id="GO:0016740">
    <property type="term" value="F:transferase activity"/>
    <property type="evidence" value="ECO:0007669"/>
    <property type="project" value="UniProtKB-KW"/>
</dbReference>
<name>A0A7S9L2J9_9SPHI</name>
<dbReference type="EMBL" id="CP064939">
    <property type="protein sequence ID" value="QPH41292.1"/>
    <property type="molecule type" value="Genomic_DNA"/>
</dbReference>
<proteinExistence type="predicted"/>
<protein>
    <submittedName>
        <fullName evidence="1">Glycosyltransferase family 2 protein</fullName>
    </submittedName>
</protein>
<dbReference type="AlphaFoldDB" id="A0A7S9L2J9"/>
<reference evidence="1 2" key="1">
    <citation type="submission" date="2020-11" db="EMBL/GenBank/DDBJ databases">
        <title>Pedobacter endophytica, an endophytic bacteria isolated form Carex pumila.</title>
        <authorList>
            <person name="Peng Y."/>
            <person name="Jiang L."/>
            <person name="Lee J."/>
        </authorList>
    </citation>
    <scope>NUCLEOTIDE SEQUENCE [LARGE SCALE GENOMIC DNA]</scope>
    <source>
        <strain evidence="1 2">JBR3-12</strain>
    </source>
</reference>
<dbReference type="Pfam" id="PF13704">
    <property type="entry name" value="Glyco_tranf_2_4"/>
    <property type="match status" value="1"/>
</dbReference>
<dbReference type="SUPFAM" id="SSF53448">
    <property type="entry name" value="Nucleotide-diphospho-sugar transferases"/>
    <property type="match status" value="1"/>
</dbReference>
<sequence length="253" mass="30318">MAKFVIMLRVKDGMFFADEWLQCFEKLADEIVVLDNGSTDGTYEKLKAHPKVVDIIQTEGYNEGRDKNLLYDRVRLRKPDWCLWIDIDEIFEPELTRAHFDKLMESKLFNKYAFRRFHFMDRNHFAGSLYRLNYSAGHDRLMWREHPDGYFQDLIIDSPNVKGIKGLKYNTNFRLKHLGYINKELVDKKADIYRQIIPEKEDIFQSMYLKGERPIKWIDERKHPKTVMLNQVLNVLQMTHIVPKVIRRIKNAF</sequence>
<evidence type="ECO:0000313" key="1">
    <source>
        <dbReference type="EMBL" id="QPH41292.1"/>
    </source>
</evidence>
<dbReference type="Gene3D" id="3.90.550.10">
    <property type="entry name" value="Spore Coat Polysaccharide Biosynthesis Protein SpsA, Chain A"/>
    <property type="match status" value="1"/>
</dbReference>
<dbReference type="Proteomes" id="UP000594759">
    <property type="component" value="Chromosome"/>
</dbReference>
<organism evidence="1 2">
    <name type="scientific">Pedobacter endophyticus</name>
    <dbReference type="NCBI Taxonomy" id="2789740"/>
    <lineage>
        <taxon>Bacteria</taxon>
        <taxon>Pseudomonadati</taxon>
        <taxon>Bacteroidota</taxon>
        <taxon>Sphingobacteriia</taxon>
        <taxon>Sphingobacteriales</taxon>
        <taxon>Sphingobacteriaceae</taxon>
        <taxon>Pedobacter</taxon>
    </lineage>
</organism>
<dbReference type="RefSeq" id="WP_196100743.1">
    <property type="nucleotide sequence ID" value="NZ_CP064939.1"/>
</dbReference>
<accession>A0A7S9L2J9</accession>
<evidence type="ECO:0000313" key="2">
    <source>
        <dbReference type="Proteomes" id="UP000594759"/>
    </source>
</evidence>